<evidence type="ECO:0000313" key="2">
    <source>
        <dbReference type="EMBL" id="CAE6346072.1"/>
    </source>
</evidence>
<keyword evidence="1" id="KW-0812">Transmembrane</keyword>
<dbReference type="Proteomes" id="UP000663840">
    <property type="component" value="Unassembled WGS sequence"/>
</dbReference>
<organism evidence="2 3">
    <name type="scientific">Rhizoctonia solani</name>
    <dbReference type="NCBI Taxonomy" id="456999"/>
    <lineage>
        <taxon>Eukaryota</taxon>
        <taxon>Fungi</taxon>
        <taxon>Dikarya</taxon>
        <taxon>Basidiomycota</taxon>
        <taxon>Agaricomycotina</taxon>
        <taxon>Agaricomycetes</taxon>
        <taxon>Cantharellales</taxon>
        <taxon>Ceratobasidiaceae</taxon>
        <taxon>Rhizoctonia</taxon>
    </lineage>
</organism>
<feature type="transmembrane region" description="Helical" evidence="1">
    <location>
        <begin position="91"/>
        <end position="114"/>
    </location>
</feature>
<evidence type="ECO:0000313" key="3">
    <source>
        <dbReference type="Proteomes" id="UP000663840"/>
    </source>
</evidence>
<feature type="transmembrane region" description="Helical" evidence="1">
    <location>
        <begin position="12"/>
        <end position="38"/>
    </location>
</feature>
<accession>A0A8H3A080</accession>
<dbReference type="EMBL" id="CAJMWR010000113">
    <property type="protein sequence ID" value="CAE6346072.1"/>
    <property type="molecule type" value="Genomic_DNA"/>
</dbReference>
<dbReference type="AlphaFoldDB" id="A0A8H3A080"/>
<evidence type="ECO:0000256" key="1">
    <source>
        <dbReference type="SAM" id="Phobius"/>
    </source>
</evidence>
<reference evidence="2" key="1">
    <citation type="submission" date="2021-01" db="EMBL/GenBank/DDBJ databases">
        <authorList>
            <person name="Kaushik A."/>
        </authorList>
    </citation>
    <scope>NUCLEOTIDE SEQUENCE</scope>
    <source>
        <strain evidence="2">AG1-1A</strain>
    </source>
</reference>
<feature type="transmembrane region" description="Helical" evidence="1">
    <location>
        <begin position="200"/>
        <end position="218"/>
    </location>
</feature>
<comment type="caution">
    <text evidence="2">The sequence shown here is derived from an EMBL/GenBank/DDBJ whole genome shotgun (WGS) entry which is preliminary data.</text>
</comment>
<sequence length="645" mass="72984">MIPDTQLHPWLLVLQFWLSFLRFIVSIYEAIVLCYHINTIRNWVSEEVIAPPDHIDTGVFVLLSIQLGLWVTLALNDLYMSVVDFRRTNTYIGCVATQSLLSVIAIIITAISILTQRGWLPQRYVPGRLGGKYQSYGAPLFLFAFPTALGPHASPTLSFTGQPRISRVSASNESYAPGNIISRFLSPALFRRVSPTETRAYAFTRNSFALVSIGMLMFRGITALQKAQNRTGVKMTSDNCDWGVVSEDHILGLLLAKPNNTDMSRSALYVKVTKEVIQGSGQERTQAECEPEPGCPPEDIQYVQPYYQALFCQSSVSLKDYRSFANLVTYHIEVRSMTNNSIVNRDMPDFWISNEQDFFPPPDLNSSQFERRCRRPFDGHAAWLYMPSWRLNPGYHIEAEAQLVTRRFITSSFIHDVLLNSEPDYAHISLYPIVESGASALSNYTLATATLRVTLKPAYGYLRNSVAYHNIYQSSQEPTRKNELCTFVQEYREGSMFDVLGSIGGLFALLQAAHVLLLGRPMLWGLTGAKLITPFGLLGICSSRDFKRRLRERYHREPTRENPETLRVGEFLRDFVIELGPADIEPDNTAETSLETEPPFMPIPELKELPDFQGPLLLSIGTRKIPIFEKREETLDSFRQANDAV</sequence>
<name>A0A8H3A080_9AGAM</name>
<protein>
    <submittedName>
        <fullName evidence="2">Uncharacterized protein</fullName>
    </submittedName>
</protein>
<proteinExistence type="predicted"/>
<feature type="transmembrane region" description="Helical" evidence="1">
    <location>
        <begin position="58"/>
        <end position="79"/>
    </location>
</feature>
<keyword evidence="1" id="KW-1133">Transmembrane helix</keyword>
<gene>
    <name evidence="2" type="ORF">RDB_LOCUS6258</name>
</gene>
<keyword evidence="1" id="KW-0472">Membrane</keyword>